<dbReference type="AlphaFoldDB" id="A8SEV1"/>
<reference evidence="1 2" key="1">
    <citation type="submission" date="2007-09" db="EMBL/GenBank/DDBJ databases">
        <title>Draft genome sequence of Faecalibacterium prausnitzii M21/2.</title>
        <authorList>
            <person name="Sudarsanam P."/>
            <person name="Ley R."/>
            <person name="Guruge J."/>
            <person name="Turnbaugh P.J."/>
            <person name="Mahowald M."/>
            <person name="Liep D."/>
            <person name="Gordon J."/>
        </authorList>
    </citation>
    <scope>NUCLEOTIDE SEQUENCE [LARGE SCALE GENOMIC DNA]</scope>
    <source>
        <strain evidence="1 2">M21/2</strain>
    </source>
</reference>
<reference evidence="1 2" key="2">
    <citation type="submission" date="2007-09" db="EMBL/GenBank/DDBJ databases">
        <authorList>
            <person name="Fulton L."/>
            <person name="Clifton S."/>
            <person name="Fulton B."/>
            <person name="Xu J."/>
            <person name="Minx P."/>
            <person name="Pepin K.H."/>
            <person name="Johnson M."/>
            <person name="Thiruvilangam P."/>
            <person name="Bhonagiri V."/>
            <person name="Nash W.E."/>
            <person name="Mardis E.R."/>
            <person name="Wilson R.K."/>
        </authorList>
    </citation>
    <scope>NUCLEOTIDE SEQUENCE [LARGE SCALE GENOMIC DNA]</scope>
    <source>
        <strain evidence="1 2">M21/2</strain>
    </source>
</reference>
<protein>
    <submittedName>
        <fullName evidence="1">Uncharacterized protein</fullName>
    </submittedName>
</protein>
<gene>
    <name evidence="1" type="ORF">FAEPRAM212_02564</name>
</gene>
<evidence type="ECO:0000313" key="1">
    <source>
        <dbReference type="EMBL" id="EDP19784.1"/>
    </source>
</evidence>
<accession>A8SEV1</accession>
<organism evidence="1 2">
    <name type="scientific">Faecalibacterium prausnitzii M21/2</name>
    <dbReference type="NCBI Taxonomy" id="411485"/>
    <lineage>
        <taxon>Bacteria</taxon>
        <taxon>Bacillati</taxon>
        <taxon>Bacillota</taxon>
        <taxon>Clostridia</taxon>
        <taxon>Eubacteriales</taxon>
        <taxon>Oscillospiraceae</taxon>
        <taxon>Faecalibacterium</taxon>
    </lineage>
</organism>
<evidence type="ECO:0000313" key="2">
    <source>
        <dbReference type="Proteomes" id="UP000005945"/>
    </source>
</evidence>
<comment type="caution">
    <text evidence="1">The sequence shown here is derived from an EMBL/GenBank/DDBJ whole genome shotgun (WGS) entry which is preliminary data.</text>
</comment>
<sequence length="47" mass="5237">MVLKAFQKFHPITPDIKPGCRTKSPGGHAVAGAFRRFWDCLFTVSCN</sequence>
<dbReference type="EMBL" id="ABED02000029">
    <property type="protein sequence ID" value="EDP19784.1"/>
    <property type="molecule type" value="Genomic_DNA"/>
</dbReference>
<dbReference type="Proteomes" id="UP000005945">
    <property type="component" value="Unassembled WGS sequence"/>
</dbReference>
<name>A8SEV1_9FIRM</name>
<proteinExistence type="predicted"/>
<dbReference type="HOGENOM" id="CLU_3168323_0_0_9"/>